<evidence type="ECO:0000313" key="2">
    <source>
        <dbReference type="Proteomes" id="UP000596427"/>
    </source>
</evidence>
<keyword evidence="2" id="KW-1185">Reference proteome</keyword>
<organism evidence="1 2">
    <name type="scientific">Xanthobacter dioxanivorans</name>
    <dbReference type="NCBI Taxonomy" id="2528964"/>
    <lineage>
        <taxon>Bacteria</taxon>
        <taxon>Pseudomonadati</taxon>
        <taxon>Pseudomonadota</taxon>
        <taxon>Alphaproteobacteria</taxon>
        <taxon>Hyphomicrobiales</taxon>
        <taxon>Xanthobacteraceae</taxon>
        <taxon>Xanthobacter</taxon>
    </lineage>
</organism>
<proteinExistence type="predicted"/>
<accession>A0A974PLU1</accession>
<sequence>MMPHDLSPFLMTESERARFLDLVRSSRSGHTPTAAWVMDLLSKVLFVLGVEFLAALAPLTRRGDGTFSLAGAPEAACWPAGAAHTADTSFAPGEVRVEGLSGTWEDANARQRAVAWGEAVAGRVWRRPADPCPPLEAVERLYALAGLAILAERYAARGYPTDVSDDLPFVTDAPPLAFDLPGGVPEPQPAPSARPAADASADGPLVVVPALVLDALHCIADGLEELARNPACAGIIRAGGAEPDDVARAAELAGGLAVRGLAGEWGPPPAHAARPAEVANLARERRQRGSHLRAVSVAASPPATTAATLRGVAATMRDMARAANDPVRAAEMRAAGLRPDLFAGGERFADRLAADADHIAHIFAAGRNDTPPAA</sequence>
<protein>
    <submittedName>
        <fullName evidence="1">Uncharacterized protein</fullName>
    </submittedName>
</protein>
<dbReference type="EMBL" id="CP063362">
    <property type="protein sequence ID" value="QRG05924.1"/>
    <property type="molecule type" value="Genomic_DNA"/>
</dbReference>
<evidence type="ECO:0000313" key="1">
    <source>
        <dbReference type="EMBL" id="QRG05924.1"/>
    </source>
</evidence>
<dbReference type="AlphaFoldDB" id="A0A974PLU1"/>
<dbReference type="Proteomes" id="UP000596427">
    <property type="component" value="Chromosome"/>
</dbReference>
<name>A0A974PLU1_9HYPH</name>
<reference evidence="1 2" key="1">
    <citation type="submission" date="2020-10" db="EMBL/GenBank/DDBJ databases">
        <title>Degradation of 1,4-Dioxane by Xanthobacter sp. YN2, via a Novel Group-2 Soluble Di-Iron Monooxygenase.</title>
        <authorList>
            <person name="Ma F."/>
            <person name="Wang Y."/>
            <person name="Yang J."/>
            <person name="Guo H."/>
            <person name="Su D."/>
            <person name="Yu L."/>
        </authorList>
    </citation>
    <scope>NUCLEOTIDE SEQUENCE [LARGE SCALE GENOMIC DNA]</scope>
    <source>
        <strain evidence="1 2">YN2</strain>
    </source>
</reference>
<dbReference type="RefSeq" id="WP_203192796.1">
    <property type="nucleotide sequence ID" value="NZ_CP063362.1"/>
</dbReference>
<gene>
    <name evidence="1" type="ORF">EZH22_23345</name>
</gene>
<dbReference type="KEGG" id="xdi:EZH22_23345"/>